<comment type="caution">
    <text evidence="1">The sequence shown here is derived from an EMBL/GenBank/DDBJ whole genome shotgun (WGS) entry which is preliminary data.</text>
</comment>
<dbReference type="EMBL" id="DRUB01000083">
    <property type="protein sequence ID" value="HHR96086.1"/>
    <property type="molecule type" value="Genomic_DNA"/>
</dbReference>
<name>A0A7C5TFV8_9CREN</name>
<sequence>MNQGNKLLNIEPVNNLFTKYLLNGCTVVYSLEMMFVRYWDFVEGVKSYEEMLWFSEILYFKVLKFLEPVRRNLDQLVYPSHIPENRE</sequence>
<accession>A0A7C5TFV8</accession>
<gene>
    <name evidence="2" type="ORF">ENL47_04565</name>
    <name evidence="1" type="ORF">ENM84_04625</name>
</gene>
<evidence type="ECO:0000313" key="2">
    <source>
        <dbReference type="EMBL" id="HHR96086.1"/>
    </source>
</evidence>
<evidence type="ECO:0000313" key="1">
    <source>
        <dbReference type="EMBL" id="HHP81932.1"/>
    </source>
</evidence>
<reference evidence="1" key="1">
    <citation type="journal article" date="2020" name="mSystems">
        <title>Genome- and Community-Level Interaction Insights into Carbon Utilization and Element Cycling Functions of Hydrothermarchaeota in Hydrothermal Sediment.</title>
        <authorList>
            <person name="Zhou Z."/>
            <person name="Liu Y."/>
            <person name="Xu W."/>
            <person name="Pan J."/>
            <person name="Luo Z.H."/>
            <person name="Li M."/>
        </authorList>
    </citation>
    <scope>NUCLEOTIDE SEQUENCE [LARGE SCALE GENOMIC DNA]</scope>
    <source>
        <strain evidence="2">SpSt-1</strain>
        <strain evidence="1">SpSt-1121</strain>
    </source>
</reference>
<organism evidence="1">
    <name type="scientific">Ignisphaera aggregans</name>
    <dbReference type="NCBI Taxonomy" id="334771"/>
    <lineage>
        <taxon>Archaea</taxon>
        <taxon>Thermoproteota</taxon>
        <taxon>Thermoprotei</taxon>
        <taxon>Desulfurococcales</taxon>
        <taxon>Desulfurococcaceae</taxon>
        <taxon>Ignisphaera</taxon>
    </lineage>
</organism>
<dbReference type="EMBL" id="DRZI01000196">
    <property type="protein sequence ID" value="HHP81932.1"/>
    <property type="molecule type" value="Genomic_DNA"/>
</dbReference>
<dbReference type="AlphaFoldDB" id="A0A7C5TFV8"/>
<proteinExistence type="predicted"/>
<protein>
    <submittedName>
        <fullName evidence="1">Uncharacterized protein</fullName>
    </submittedName>
</protein>